<dbReference type="GO" id="GO:0005886">
    <property type="term" value="C:plasma membrane"/>
    <property type="evidence" value="ECO:0007669"/>
    <property type="project" value="UniProtKB-SubCell"/>
</dbReference>
<dbReference type="InterPro" id="IPR003838">
    <property type="entry name" value="ABC3_permease_C"/>
</dbReference>
<evidence type="ECO:0000313" key="9">
    <source>
        <dbReference type="Proteomes" id="UP000320888"/>
    </source>
</evidence>
<evidence type="ECO:0000259" key="7">
    <source>
        <dbReference type="Pfam" id="PF02687"/>
    </source>
</evidence>
<dbReference type="RefSeq" id="WP_143942079.1">
    <property type="nucleotide sequence ID" value="NZ_VKLS01000080.1"/>
</dbReference>
<name>A0A553ZM08_9ACTN</name>
<sequence>MTRPPHRRPVPPHGPAVWFRDLGMGLRFAAAGGREGWTRTLLTAVGVGLGVLLLLGAASVPTLMEGRHERAMARQLLNGEEPPSASARTVLAAGSDTTFRDERVFGTRVRPEGPDAPLPPGVTAYPRPGTMVVSPALRSLLASPGGALLRERLPYVITGTIGDAGLLGPKELAYYLTSDALTVDNGAFRLARFGADDPGPPMSPMLLMLIIIACVVLLMPVAVFIATAIRFGGDRRDRRLAALRLVGADVATTRRIAAGEALFGALCGLALGTALFLVCRTFAGSVTLWDINAFPSDVTPLPALAALIAVAVPLAALAVALFTLRGVAIEPLGVVRGRTVRRRRLWWRLPLLVGGPAILLLGGRLDPRQSGSDVYPVAVGAALTLCGVTALLPWAIEAVVGRLGGGPVAWQLAVRRLQLSGGGAARAVSGICVAVAGALALQLLVSALQSDFVRRTGQDSSRAQMSVSLPESTTAGLRRGIARLAGTEGIRGTRALIEANVTRPGPLRKGEDFPPGAPLTVGDCASLREVADTGPCHDGDVFLAVHGGPASDAGAVRAAARPGGQVLLNADGDTGKPIGAPRLWTVPERTREVAARSDPTGDLSLRVLATPGALDATRLQDPYARVLIRTDPAVPDAEEHVRNTAAALGPEVFVSTVHDTESDAQYAGVHTGLLLGSTVTMALVAAGLLVTTVEQLRERRRLLSVLVAFGTRRSTLAWSVLWQTAVPVALGLALAVAAGLGLGSGLLRMAGKADYDWAGVWPLPLAGGLLVLLVTLLTLPSLWRLMRPDGLRTE</sequence>
<comment type="subcellular location">
    <subcellularLocation>
        <location evidence="1">Cell membrane</location>
        <topology evidence="1">Multi-pass membrane protein</topology>
    </subcellularLocation>
</comment>
<feature type="transmembrane region" description="Helical" evidence="6">
    <location>
        <begin position="759"/>
        <end position="783"/>
    </location>
</feature>
<feature type="transmembrane region" description="Helical" evidence="6">
    <location>
        <begin position="303"/>
        <end position="324"/>
    </location>
</feature>
<feature type="domain" description="ABC3 transporter permease C-terminal" evidence="7">
    <location>
        <begin position="212"/>
        <end position="322"/>
    </location>
</feature>
<gene>
    <name evidence="8" type="ORF">FNZ23_09690</name>
</gene>
<dbReference type="AlphaFoldDB" id="A0A553ZM08"/>
<feature type="transmembrane region" description="Helical" evidence="6">
    <location>
        <begin position="424"/>
        <end position="445"/>
    </location>
</feature>
<dbReference type="InterPro" id="IPR038766">
    <property type="entry name" value="Membrane_comp_ABC_pdt"/>
</dbReference>
<evidence type="ECO:0000256" key="5">
    <source>
        <dbReference type="ARBA" id="ARBA00023136"/>
    </source>
</evidence>
<proteinExistence type="predicted"/>
<feature type="transmembrane region" description="Helical" evidence="6">
    <location>
        <begin position="41"/>
        <end position="64"/>
    </location>
</feature>
<dbReference type="OrthoDB" id="3654456at2"/>
<feature type="transmembrane region" description="Helical" evidence="6">
    <location>
        <begin position="728"/>
        <end position="747"/>
    </location>
</feature>
<evidence type="ECO:0000313" key="8">
    <source>
        <dbReference type="EMBL" id="TSB42470.1"/>
    </source>
</evidence>
<dbReference type="Proteomes" id="UP000320888">
    <property type="component" value="Unassembled WGS sequence"/>
</dbReference>
<evidence type="ECO:0000256" key="6">
    <source>
        <dbReference type="SAM" id="Phobius"/>
    </source>
</evidence>
<evidence type="ECO:0000256" key="3">
    <source>
        <dbReference type="ARBA" id="ARBA00022692"/>
    </source>
</evidence>
<feature type="transmembrane region" description="Helical" evidence="6">
    <location>
        <begin position="206"/>
        <end position="229"/>
    </location>
</feature>
<evidence type="ECO:0000256" key="4">
    <source>
        <dbReference type="ARBA" id="ARBA00022989"/>
    </source>
</evidence>
<keyword evidence="9" id="KW-1185">Reference proteome</keyword>
<evidence type="ECO:0000256" key="2">
    <source>
        <dbReference type="ARBA" id="ARBA00022475"/>
    </source>
</evidence>
<accession>A0A553ZM08</accession>
<dbReference type="PANTHER" id="PTHR30287:SF1">
    <property type="entry name" value="INNER MEMBRANE PROTEIN"/>
    <property type="match status" value="1"/>
</dbReference>
<keyword evidence="2" id="KW-1003">Cell membrane</keyword>
<keyword evidence="4 6" id="KW-1133">Transmembrane helix</keyword>
<reference evidence="8 9" key="1">
    <citation type="submission" date="2019-07" db="EMBL/GenBank/DDBJ databases">
        <title>Draft genome for Streptomyces benahoarensis MZ03-48.</title>
        <authorList>
            <person name="Gonzalez-Pimentel J.L."/>
        </authorList>
    </citation>
    <scope>NUCLEOTIDE SEQUENCE [LARGE SCALE GENOMIC DNA]</scope>
    <source>
        <strain evidence="8 9">MZ03-48</strain>
    </source>
</reference>
<feature type="transmembrane region" description="Helical" evidence="6">
    <location>
        <begin position="672"/>
        <end position="690"/>
    </location>
</feature>
<dbReference type="PANTHER" id="PTHR30287">
    <property type="entry name" value="MEMBRANE COMPONENT OF PREDICTED ABC SUPERFAMILY METABOLITE UPTAKE TRANSPORTER"/>
    <property type="match status" value="1"/>
</dbReference>
<protein>
    <submittedName>
        <fullName evidence="8">FtsX-like permease family protein</fullName>
    </submittedName>
</protein>
<keyword evidence="5 6" id="KW-0472">Membrane</keyword>
<keyword evidence="3 6" id="KW-0812">Transmembrane</keyword>
<dbReference type="EMBL" id="VKLS01000080">
    <property type="protein sequence ID" value="TSB42470.1"/>
    <property type="molecule type" value="Genomic_DNA"/>
</dbReference>
<organism evidence="8 9">
    <name type="scientific">Streptomyces benahoarensis</name>
    <dbReference type="NCBI Taxonomy" id="2595054"/>
    <lineage>
        <taxon>Bacteria</taxon>
        <taxon>Bacillati</taxon>
        <taxon>Actinomycetota</taxon>
        <taxon>Actinomycetes</taxon>
        <taxon>Kitasatosporales</taxon>
        <taxon>Streptomycetaceae</taxon>
        <taxon>Streptomyces</taxon>
    </lineage>
</organism>
<feature type="transmembrane region" description="Helical" evidence="6">
    <location>
        <begin position="345"/>
        <end position="362"/>
    </location>
</feature>
<feature type="transmembrane region" description="Helical" evidence="6">
    <location>
        <begin position="261"/>
        <end position="283"/>
    </location>
</feature>
<feature type="domain" description="ABC3 transporter permease C-terminal" evidence="7">
    <location>
        <begin position="677"/>
        <end position="786"/>
    </location>
</feature>
<dbReference type="Pfam" id="PF02687">
    <property type="entry name" value="FtsX"/>
    <property type="match status" value="2"/>
</dbReference>
<comment type="caution">
    <text evidence="8">The sequence shown here is derived from an EMBL/GenBank/DDBJ whole genome shotgun (WGS) entry which is preliminary data.</text>
</comment>
<evidence type="ECO:0000256" key="1">
    <source>
        <dbReference type="ARBA" id="ARBA00004651"/>
    </source>
</evidence>
<feature type="transmembrane region" description="Helical" evidence="6">
    <location>
        <begin position="374"/>
        <end position="396"/>
    </location>
</feature>